<protein>
    <recommendedName>
        <fullName evidence="9">Protein PAT1 homolog 1</fullName>
    </recommendedName>
    <alternativeName>
        <fullName evidence="11">PAT1-like protein 1</fullName>
    </alternativeName>
    <alternativeName>
        <fullName evidence="10">Protein PAT1 homolog b</fullName>
    </alternativeName>
</protein>
<proteinExistence type="inferred from homology"/>
<dbReference type="PANTHER" id="PTHR21551:SF2">
    <property type="entry name" value="PROTEIN PAT1 HOMOLOG 1"/>
    <property type="match status" value="1"/>
</dbReference>
<feature type="region of interest" description="Disordered" evidence="12">
    <location>
        <begin position="18"/>
        <end position="113"/>
    </location>
</feature>
<dbReference type="PANTHER" id="PTHR21551">
    <property type="entry name" value="TOPOISOMERASE II-ASSOCIATED PROTEIN PAT1"/>
    <property type="match status" value="1"/>
</dbReference>
<evidence type="ECO:0000313" key="14">
    <source>
        <dbReference type="Ensembl" id="ENSATEP00000003116.1"/>
    </source>
</evidence>
<feature type="domain" description="mRNA decay factor PAT1" evidence="13">
    <location>
        <begin position="535"/>
        <end position="679"/>
    </location>
</feature>
<evidence type="ECO:0000256" key="2">
    <source>
        <dbReference type="ARBA" id="ARBA00004322"/>
    </source>
</evidence>
<feature type="compositionally biased region" description="Low complexity" evidence="12">
    <location>
        <begin position="71"/>
        <end position="102"/>
    </location>
</feature>
<keyword evidence="15" id="KW-1185">Reference proteome</keyword>
<dbReference type="AlphaFoldDB" id="A0A3Q1IFD5"/>
<dbReference type="GeneTree" id="ENSGT00520000055649"/>
<dbReference type="OrthoDB" id="74835at2759"/>
<dbReference type="InParanoid" id="A0A3Q1IFD5"/>
<feature type="region of interest" description="Disordered" evidence="12">
    <location>
        <begin position="430"/>
        <end position="462"/>
    </location>
</feature>
<reference evidence="14" key="1">
    <citation type="submission" date="2021-04" db="EMBL/GenBank/DDBJ databases">
        <authorList>
            <consortium name="Wellcome Sanger Institute Data Sharing"/>
        </authorList>
    </citation>
    <scope>NUCLEOTIDE SEQUENCE [LARGE SCALE GENOMIC DNA]</scope>
</reference>
<evidence type="ECO:0000256" key="11">
    <source>
        <dbReference type="ARBA" id="ARBA00042386"/>
    </source>
</evidence>
<dbReference type="FunCoup" id="A0A3Q1IFD5">
    <property type="interactions" value="1296"/>
</dbReference>
<dbReference type="Proteomes" id="UP000265040">
    <property type="component" value="Chromosome 1"/>
</dbReference>
<feature type="region of interest" description="Disordered" evidence="12">
    <location>
        <begin position="154"/>
        <end position="209"/>
    </location>
</feature>
<sequence>MFRLPSLDEDCTLEEEHEGLIEEEDEIDQFNDDTFGAGAIDDDWQEEHKRLAELDEQELGAGLGLGGESDLGGAEDSSSAHLPFPSSLSSLSFSSSSSGLPPADNEDRGGGGDLAESLARLILEADPAIAGVGAAAPSSSGSSKTALQGLDRSRVLPQPSPIPHTTQPHQHPHHPKQLQPGSSTSGLPPGPPPSSMLSYQQHQHLLRRGTVPVSQMNSHSIWENSMGFGPVSVTPGLGTHMEDSPLMSIIKDVGLPKRPPQGRNDEGRDLSERVPPPRSSSPVIGSPPVRVVPIGTPPKQPLSHALNHQIHHPTAVHVRAPIQHRYPPPFPERLSPNTLLNIANSPLCRGPFPPGVGPVLSQIQRAQLLNSQVAGFPRGGPAPPLLPGGGGFRPFFSGPHPPHGHRIGPPPPHGPPNHAAPIRHTMHLHPQHRRMLTQRMQSRGGDRSRTGGDRRSRDPYSNLMTQKEKEWVTKIQMMQLQSTDPYLDDYYYQNYYEKMEKRQEKERDSSKKEHTTKLITPQVAKVEHTYRPVQFAGSLGKLTVSSVNNPRKMIDAVVTTRTDDEEKREKQVWNKRRQILYTVEKMYSLLLEVQDFEKRFVMAAEEDREALLEQHKTNTVQLFNSLQEKEWDDRVSDEQCVMIMSVRKGKRLISRLLPFLPQAQAAAVVMAIARKLPALAKKDKQDQVLCWLVEPVSAVIQSLSSSALTDLLQELQGSEGQLATVLHNKFGVTLLYLILSEGERMQSSDPNCQLMEDNRWTELVFSVTRELLSVPPSSLSPPLFTPPNLFSLFSRYVDRQRLELLQDKLQVSALSR</sequence>
<dbReference type="OMA" id="HGPPNHA"/>
<evidence type="ECO:0000256" key="3">
    <source>
        <dbReference type="ARBA" id="ARBA00004324"/>
    </source>
</evidence>
<reference evidence="14" key="2">
    <citation type="submission" date="2025-08" db="UniProtKB">
        <authorList>
            <consortium name="Ensembl"/>
        </authorList>
    </citation>
    <scope>IDENTIFICATION</scope>
</reference>
<feature type="compositionally biased region" description="Basic and acidic residues" evidence="12">
    <location>
        <begin position="444"/>
        <end position="458"/>
    </location>
</feature>
<evidence type="ECO:0000256" key="9">
    <source>
        <dbReference type="ARBA" id="ARBA00041130"/>
    </source>
</evidence>
<evidence type="ECO:0000256" key="7">
    <source>
        <dbReference type="ARBA" id="ARBA00022884"/>
    </source>
</evidence>
<dbReference type="Pfam" id="PF09770">
    <property type="entry name" value="PAT1"/>
    <property type="match status" value="1"/>
</dbReference>
<evidence type="ECO:0000313" key="15">
    <source>
        <dbReference type="Proteomes" id="UP000265040"/>
    </source>
</evidence>
<organism evidence="14 15">
    <name type="scientific">Anabas testudineus</name>
    <name type="common">Climbing perch</name>
    <name type="synonym">Anthias testudineus</name>
    <dbReference type="NCBI Taxonomy" id="64144"/>
    <lineage>
        <taxon>Eukaryota</taxon>
        <taxon>Metazoa</taxon>
        <taxon>Chordata</taxon>
        <taxon>Craniata</taxon>
        <taxon>Vertebrata</taxon>
        <taxon>Euteleostomi</taxon>
        <taxon>Actinopterygii</taxon>
        <taxon>Neopterygii</taxon>
        <taxon>Teleostei</taxon>
        <taxon>Neoteleostei</taxon>
        <taxon>Acanthomorphata</taxon>
        <taxon>Anabantaria</taxon>
        <taxon>Anabantiformes</taxon>
        <taxon>Anabantoidei</taxon>
        <taxon>Anabantidae</taxon>
        <taxon>Anabas</taxon>
    </lineage>
</organism>
<dbReference type="GO" id="GO:0000932">
    <property type="term" value="C:P-body"/>
    <property type="evidence" value="ECO:0007669"/>
    <property type="project" value="UniProtKB-SubCell"/>
</dbReference>
<keyword evidence="7" id="KW-0694">RNA-binding</keyword>
<reference evidence="14" key="3">
    <citation type="submission" date="2025-09" db="UniProtKB">
        <authorList>
            <consortium name="Ensembl"/>
        </authorList>
    </citation>
    <scope>IDENTIFICATION</scope>
</reference>
<feature type="region of interest" description="Disordered" evidence="12">
    <location>
        <begin position="252"/>
        <end position="289"/>
    </location>
</feature>
<accession>A0A3Q1IFD5</accession>
<dbReference type="GO" id="GO:0016607">
    <property type="term" value="C:nuclear speck"/>
    <property type="evidence" value="ECO:0007669"/>
    <property type="project" value="UniProtKB-SubCell"/>
</dbReference>
<evidence type="ECO:0000259" key="13">
    <source>
        <dbReference type="Pfam" id="PF09770"/>
    </source>
</evidence>
<evidence type="ECO:0000256" key="8">
    <source>
        <dbReference type="ARBA" id="ARBA00023242"/>
    </source>
</evidence>
<evidence type="ECO:0000256" key="12">
    <source>
        <dbReference type="SAM" id="MobiDB-lite"/>
    </source>
</evidence>
<feature type="region of interest" description="Disordered" evidence="12">
    <location>
        <begin position="403"/>
        <end position="422"/>
    </location>
</feature>
<dbReference type="GO" id="GO:0033962">
    <property type="term" value="P:P-body assembly"/>
    <property type="evidence" value="ECO:0007669"/>
    <property type="project" value="TreeGrafter"/>
</dbReference>
<name>A0A3Q1IFD5_ANATE</name>
<feature type="compositionally biased region" description="Low complexity" evidence="12">
    <location>
        <begin position="177"/>
        <end position="187"/>
    </location>
</feature>
<dbReference type="InterPro" id="IPR039900">
    <property type="entry name" value="Pat1-like"/>
</dbReference>
<keyword evidence="8" id="KW-0539">Nucleus</keyword>
<dbReference type="GO" id="GO:0003723">
    <property type="term" value="F:RNA binding"/>
    <property type="evidence" value="ECO:0007669"/>
    <property type="project" value="UniProtKB-KW"/>
</dbReference>
<feature type="compositionally biased region" description="Acidic residues" evidence="12">
    <location>
        <begin position="18"/>
        <end position="31"/>
    </location>
</feature>
<evidence type="ECO:0000256" key="10">
    <source>
        <dbReference type="ARBA" id="ARBA00041591"/>
    </source>
</evidence>
<evidence type="ECO:0000256" key="6">
    <source>
        <dbReference type="ARBA" id="ARBA00022553"/>
    </source>
</evidence>
<feature type="compositionally biased region" description="Basic and acidic residues" evidence="12">
    <location>
        <begin position="263"/>
        <end position="272"/>
    </location>
</feature>
<gene>
    <name evidence="14" type="primary">PATL1</name>
</gene>
<dbReference type="InterPro" id="IPR019167">
    <property type="entry name" value="PAT1_dom"/>
</dbReference>
<comment type="subcellular location">
    <subcellularLocation>
        <location evidence="1">Cytoplasm</location>
        <location evidence="1">P-body</location>
    </subcellularLocation>
    <subcellularLocation>
        <location evidence="3">Nucleus speckle</location>
    </subcellularLocation>
    <subcellularLocation>
        <location evidence="2">Nucleus</location>
        <location evidence="2">PML body</location>
    </subcellularLocation>
</comment>
<feature type="compositionally biased region" description="Gly residues" evidence="12">
    <location>
        <begin position="61"/>
        <end position="70"/>
    </location>
</feature>
<dbReference type="GO" id="GO:0000290">
    <property type="term" value="P:deadenylation-dependent decapping of nuclear-transcribed mRNA"/>
    <property type="evidence" value="ECO:0007669"/>
    <property type="project" value="InterPro"/>
</dbReference>
<dbReference type="STRING" id="64144.ENSATEP00000003116"/>
<dbReference type="GO" id="GO:0016605">
    <property type="term" value="C:PML body"/>
    <property type="evidence" value="ECO:0007669"/>
    <property type="project" value="UniProtKB-SubCell"/>
</dbReference>
<feature type="compositionally biased region" description="Low complexity" evidence="12">
    <location>
        <begin position="280"/>
        <end position="289"/>
    </location>
</feature>
<dbReference type="Ensembl" id="ENSATET00000003145.3">
    <property type="protein sequence ID" value="ENSATEP00000003116.1"/>
    <property type="gene ID" value="ENSATEG00000002230.3"/>
</dbReference>
<evidence type="ECO:0000256" key="4">
    <source>
        <dbReference type="ARBA" id="ARBA00009138"/>
    </source>
</evidence>
<evidence type="ECO:0000256" key="5">
    <source>
        <dbReference type="ARBA" id="ARBA00022490"/>
    </source>
</evidence>
<evidence type="ECO:0000256" key="1">
    <source>
        <dbReference type="ARBA" id="ARBA00004201"/>
    </source>
</evidence>
<keyword evidence="6" id="KW-0597">Phosphoprotein</keyword>
<dbReference type="RefSeq" id="XP_026214614.1">
    <property type="nucleotide sequence ID" value="XM_026358829.1"/>
</dbReference>
<comment type="similarity">
    <text evidence="4">Belongs to the PAT1 family.</text>
</comment>
<dbReference type="GeneID" id="113161317"/>
<keyword evidence="5" id="KW-0963">Cytoplasm</keyword>